<dbReference type="OrthoDB" id="10037294at2759"/>
<accession>A0A7M7GJE7</accession>
<keyword evidence="1" id="KW-0732">Signal</keyword>
<dbReference type="RefSeq" id="XP_003730483.1">
    <property type="nucleotide sequence ID" value="XM_003730435.3"/>
</dbReference>
<proteinExistence type="predicted"/>
<dbReference type="AlphaFoldDB" id="A0A7M7GJE7"/>
<name>A0A7M7GJE7_STRPU</name>
<sequence>MKAVVVALMCVGLAVLAEAGKNCHENPCKDDICRAYPEAECRVDYCRGGTAWYDGDKVVDCDECPFDDAVTTCKDKCATSSCPNYPDAQSTKRCRMYNCGQCTAEYFDPGSNYPLDCWA</sequence>
<evidence type="ECO:0000313" key="2">
    <source>
        <dbReference type="EnsemblMetazoa" id="XP_003730483"/>
    </source>
</evidence>
<feature type="chain" id="PRO_5029809736" evidence="1">
    <location>
        <begin position="20"/>
        <end position="119"/>
    </location>
</feature>
<dbReference type="KEGG" id="spu:100891896"/>
<reference evidence="2" key="2">
    <citation type="submission" date="2021-01" db="UniProtKB">
        <authorList>
            <consortium name="EnsemblMetazoa"/>
        </authorList>
    </citation>
    <scope>IDENTIFICATION</scope>
</reference>
<dbReference type="InParanoid" id="A0A7M7GJE7"/>
<dbReference type="EnsemblMetazoa" id="XM_003730435">
    <property type="protein sequence ID" value="XP_003730483"/>
    <property type="gene ID" value="LOC100891896"/>
</dbReference>
<feature type="signal peptide" evidence="1">
    <location>
        <begin position="1"/>
        <end position="19"/>
    </location>
</feature>
<dbReference type="GeneID" id="100891896"/>
<organism evidence="2 3">
    <name type="scientific">Strongylocentrotus purpuratus</name>
    <name type="common">Purple sea urchin</name>
    <dbReference type="NCBI Taxonomy" id="7668"/>
    <lineage>
        <taxon>Eukaryota</taxon>
        <taxon>Metazoa</taxon>
        <taxon>Echinodermata</taxon>
        <taxon>Eleutherozoa</taxon>
        <taxon>Echinozoa</taxon>
        <taxon>Echinoidea</taxon>
        <taxon>Euechinoidea</taxon>
        <taxon>Echinacea</taxon>
        <taxon>Camarodonta</taxon>
        <taxon>Echinidea</taxon>
        <taxon>Strongylocentrotidae</taxon>
        <taxon>Strongylocentrotus</taxon>
    </lineage>
</organism>
<keyword evidence="3" id="KW-1185">Reference proteome</keyword>
<reference evidence="3" key="1">
    <citation type="submission" date="2015-02" db="EMBL/GenBank/DDBJ databases">
        <title>Genome sequencing for Strongylocentrotus purpuratus.</title>
        <authorList>
            <person name="Murali S."/>
            <person name="Liu Y."/>
            <person name="Vee V."/>
            <person name="English A."/>
            <person name="Wang M."/>
            <person name="Skinner E."/>
            <person name="Han Y."/>
            <person name="Muzny D.M."/>
            <person name="Worley K.C."/>
            <person name="Gibbs R.A."/>
        </authorList>
    </citation>
    <scope>NUCLEOTIDE SEQUENCE</scope>
</reference>
<evidence type="ECO:0000256" key="1">
    <source>
        <dbReference type="SAM" id="SignalP"/>
    </source>
</evidence>
<evidence type="ECO:0000313" key="3">
    <source>
        <dbReference type="Proteomes" id="UP000007110"/>
    </source>
</evidence>
<protein>
    <submittedName>
        <fullName evidence="2">Uncharacterized protein</fullName>
    </submittedName>
</protein>
<dbReference type="Proteomes" id="UP000007110">
    <property type="component" value="Unassembled WGS sequence"/>
</dbReference>